<dbReference type="Pfam" id="PF26466">
    <property type="entry name" value="DNA_primase_lrg_N"/>
    <property type="match status" value="1"/>
</dbReference>
<dbReference type="GO" id="GO:0006269">
    <property type="term" value="P:DNA replication, synthesis of primer"/>
    <property type="evidence" value="ECO:0000318"/>
    <property type="project" value="GO_Central"/>
</dbReference>
<dbReference type="InterPro" id="IPR058560">
    <property type="entry name" value="DNA_primase_C"/>
</dbReference>
<evidence type="ECO:0000256" key="6">
    <source>
        <dbReference type="ARBA" id="ARBA00023004"/>
    </source>
</evidence>
<keyword evidence="2" id="KW-0004">4Fe-4S</keyword>
<proteinExistence type="predicted"/>
<dbReference type="Pfam" id="PF04104">
    <property type="entry name" value="DNA_primase_lrg"/>
    <property type="match status" value="1"/>
</dbReference>
<keyword evidence="3" id="KW-0639">Primosome</keyword>
<dbReference type="RefSeq" id="XP_035661474.1">
    <property type="nucleotide sequence ID" value="XM_035805581.1"/>
</dbReference>
<keyword evidence="4" id="KW-0235">DNA replication</keyword>
<evidence type="ECO:0000256" key="4">
    <source>
        <dbReference type="ARBA" id="ARBA00022705"/>
    </source>
</evidence>
<dbReference type="GO" id="GO:0046872">
    <property type="term" value="F:metal ion binding"/>
    <property type="evidence" value="ECO:0007669"/>
    <property type="project" value="UniProtKB-KW"/>
</dbReference>
<keyword evidence="5" id="KW-0479">Metal-binding</keyword>
<dbReference type="Gene3D" id="1.20.930.80">
    <property type="match status" value="1"/>
</dbReference>
<dbReference type="GO" id="GO:0006270">
    <property type="term" value="P:DNA replication initiation"/>
    <property type="evidence" value="ECO:0000318"/>
    <property type="project" value="GO_Central"/>
</dbReference>
<name>A0A9J7KG60_BRAFL</name>
<evidence type="ECO:0000256" key="3">
    <source>
        <dbReference type="ARBA" id="ARBA00022515"/>
    </source>
</evidence>
<dbReference type="KEGG" id="bfo:118405812"/>
<reference evidence="10" key="2">
    <citation type="submission" date="2025-08" db="UniProtKB">
        <authorList>
            <consortium name="RefSeq"/>
        </authorList>
    </citation>
    <scope>IDENTIFICATION</scope>
    <source>
        <strain evidence="10">S238N-H82</strain>
        <tissue evidence="10">Testes</tissue>
    </source>
</reference>
<dbReference type="Proteomes" id="UP000001554">
    <property type="component" value="Chromosome 18"/>
</dbReference>
<dbReference type="GO" id="GO:0005658">
    <property type="term" value="C:alpha DNA polymerase:primase complex"/>
    <property type="evidence" value="ECO:0000318"/>
    <property type="project" value="GO_Central"/>
</dbReference>
<dbReference type="PANTHER" id="PTHR10537:SF4">
    <property type="entry name" value="DNA PRIMASE LARGE SUBUNIT"/>
    <property type="match status" value="1"/>
</dbReference>
<evidence type="ECO:0000256" key="5">
    <source>
        <dbReference type="ARBA" id="ARBA00022723"/>
    </source>
</evidence>
<sequence>MTFYISPPKGNMSLHRLHSSCCRRLTFLKEVFARGRDLSKLTELTFLCSTVERSDCLIEGSRIDQASHFTLRLACCQDTVMSEFLVEAETTLFWYRFSCMDKNQLLHLFHKIRKYEKRLQDQQGEIGKSRRDLKTEEKLRDLLKVVTGQSGNSSRWENMIQSYLHYFHSQWKHLPDMSANQDEVTQYDRRTDLTTMDCSMHCHTGCHAASRSHTASGDFKVIAQRDTCYATSEEEKIFLKVPFQYTLQLITDRRVCLHKGFAYVPSIYLPNVVANIFEECLRLGIELARKAVPVCLSDPRMREMFGTLQLQFYEDGCRGGEGVGVVFDTISRHDVDRLVDFFPPCMAHLHRTLRYKHRLKHFSRLQYTLFLKDLGLSVHDAVSFWQQEYSIPAHGGGCTHHWAKDGRRYMYTYNIRHLYGLEGSRVSYRSHCCQGILDRSLQPGEEGGCPFQHFDQTHLQQLLDAEGADADVRSRLVSMVMDQKPRQACQAYLFHKLQTTYFKTLAGALTYHQEQGTKDAGVEVCLECGGAGSSQQQQCDIHADCTGTLQTDSSVTTGCTTCSVRISKPLDFTRALLRLLQGLKDQS</sequence>
<protein>
    <submittedName>
        <fullName evidence="10">DNA primase large subunit-like isoform X1</fullName>
    </submittedName>
</protein>
<accession>A0A9J7KG60</accession>
<dbReference type="GO" id="GO:0051539">
    <property type="term" value="F:4 iron, 4 sulfur cluster binding"/>
    <property type="evidence" value="ECO:0007669"/>
    <property type="project" value="UniProtKB-KW"/>
</dbReference>
<dbReference type="PANTHER" id="PTHR10537">
    <property type="entry name" value="DNA PRIMASE LARGE SUBUNIT"/>
    <property type="match status" value="1"/>
</dbReference>
<evidence type="ECO:0000259" key="8">
    <source>
        <dbReference type="Pfam" id="PF04104"/>
    </source>
</evidence>
<dbReference type="OMA" id="CPFSHFD"/>
<keyword evidence="7" id="KW-0411">Iron-sulfur</keyword>
<dbReference type="AlphaFoldDB" id="A0A9J7KG60"/>
<keyword evidence="6" id="KW-0408">Iron</keyword>
<dbReference type="OrthoDB" id="421393at2759"/>
<dbReference type="InterPro" id="IPR007238">
    <property type="entry name" value="DNA_primase_lsu_euk/arc"/>
</dbReference>
<reference evidence="9" key="1">
    <citation type="journal article" date="2020" name="Nat. Ecol. Evol.">
        <title>Deeply conserved synteny resolves early events in vertebrate evolution.</title>
        <authorList>
            <person name="Simakov O."/>
            <person name="Marletaz F."/>
            <person name="Yue J.X."/>
            <person name="O'Connell B."/>
            <person name="Jenkins J."/>
            <person name="Brandt A."/>
            <person name="Calef R."/>
            <person name="Tung C.H."/>
            <person name="Huang T.K."/>
            <person name="Schmutz J."/>
            <person name="Satoh N."/>
            <person name="Yu J.K."/>
            <person name="Putnam N.H."/>
            <person name="Green R.E."/>
            <person name="Rokhsar D.S."/>
        </authorList>
    </citation>
    <scope>NUCLEOTIDE SEQUENCE [LARGE SCALE GENOMIC DNA]</scope>
    <source>
        <strain evidence="9">S238N-H82</strain>
    </source>
</reference>
<evidence type="ECO:0000256" key="1">
    <source>
        <dbReference type="ARBA" id="ARBA00001966"/>
    </source>
</evidence>
<comment type="cofactor">
    <cofactor evidence="1">
        <name>[4Fe-4S] cluster</name>
        <dbReference type="ChEBI" id="CHEBI:49883"/>
    </cofactor>
</comment>
<keyword evidence="9" id="KW-1185">Reference proteome</keyword>
<evidence type="ECO:0000256" key="7">
    <source>
        <dbReference type="ARBA" id="ARBA00023014"/>
    </source>
</evidence>
<dbReference type="GeneID" id="118405812"/>
<organism evidence="9 10">
    <name type="scientific">Branchiostoma floridae</name>
    <name type="common">Florida lancelet</name>
    <name type="synonym">Amphioxus</name>
    <dbReference type="NCBI Taxonomy" id="7739"/>
    <lineage>
        <taxon>Eukaryota</taxon>
        <taxon>Metazoa</taxon>
        <taxon>Chordata</taxon>
        <taxon>Cephalochordata</taxon>
        <taxon>Leptocardii</taxon>
        <taxon>Amphioxiformes</taxon>
        <taxon>Branchiostomatidae</taxon>
        <taxon>Branchiostoma</taxon>
    </lineage>
</organism>
<evidence type="ECO:0000313" key="9">
    <source>
        <dbReference type="Proteomes" id="UP000001554"/>
    </source>
</evidence>
<evidence type="ECO:0000313" key="10">
    <source>
        <dbReference type="RefSeq" id="XP_035661474.1"/>
    </source>
</evidence>
<gene>
    <name evidence="10" type="primary">LOC118405812</name>
</gene>
<evidence type="ECO:0000256" key="2">
    <source>
        <dbReference type="ARBA" id="ARBA00022485"/>
    </source>
</evidence>
<feature type="domain" description="DNA primase large subunit C-terminal" evidence="8">
    <location>
        <begin position="341"/>
        <end position="493"/>
    </location>
</feature>